<proteinExistence type="predicted"/>
<evidence type="ECO:0000313" key="2">
    <source>
        <dbReference type="EMBL" id="GAA0558253.1"/>
    </source>
</evidence>
<dbReference type="RefSeq" id="WP_166930847.1">
    <property type="nucleotide sequence ID" value="NZ_BAAADD010000001.1"/>
</dbReference>
<keyword evidence="1" id="KW-0732">Signal</keyword>
<feature type="chain" id="PRO_5046814452" evidence="1">
    <location>
        <begin position="20"/>
        <end position="174"/>
    </location>
</feature>
<gene>
    <name evidence="2" type="ORF">GCM10008942_03420</name>
</gene>
<protein>
    <submittedName>
        <fullName evidence="2">Uncharacterized protein</fullName>
    </submittedName>
</protein>
<sequence>MKRALVLSMVLTAAVPALADEFPNGLSPDGIGDVKIGMPVDKVELLLRDKLGYNQFISRGCSTLTTKKLEPSGLSVMIESKFLTRINVDYFGKSAIPETIKTTTGVGLGSTEADVMKAYPGARVKANPSDPTWHTIIADAPDHTKGIVFETNGKTVKSMRAGAYPAIAYPNGCD</sequence>
<name>A0ABP3P1E6_9PROT</name>
<evidence type="ECO:0000256" key="1">
    <source>
        <dbReference type="SAM" id="SignalP"/>
    </source>
</evidence>
<dbReference type="EMBL" id="BAAADD010000001">
    <property type="protein sequence ID" value="GAA0558253.1"/>
    <property type="molecule type" value="Genomic_DNA"/>
</dbReference>
<reference evidence="3" key="1">
    <citation type="journal article" date="2019" name="Int. J. Syst. Evol. Microbiol.">
        <title>The Global Catalogue of Microorganisms (GCM) 10K type strain sequencing project: providing services to taxonomists for standard genome sequencing and annotation.</title>
        <authorList>
            <consortium name="The Broad Institute Genomics Platform"/>
            <consortium name="The Broad Institute Genome Sequencing Center for Infectious Disease"/>
            <person name="Wu L."/>
            <person name="Ma J."/>
        </authorList>
    </citation>
    <scope>NUCLEOTIDE SEQUENCE [LARGE SCALE GENOMIC DNA]</scope>
    <source>
        <strain evidence="3">JCM 15089</strain>
    </source>
</reference>
<organism evidence="2 3">
    <name type="scientific">Rhizomicrobium electricum</name>
    <dbReference type="NCBI Taxonomy" id="480070"/>
    <lineage>
        <taxon>Bacteria</taxon>
        <taxon>Pseudomonadati</taxon>
        <taxon>Pseudomonadota</taxon>
        <taxon>Alphaproteobacteria</taxon>
        <taxon>Micropepsales</taxon>
        <taxon>Micropepsaceae</taxon>
        <taxon>Rhizomicrobium</taxon>
    </lineage>
</organism>
<accession>A0ABP3P1E6</accession>
<comment type="caution">
    <text evidence="2">The sequence shown here is derived from an EMBL/GenBank/DDBJ whole genome shotgun (WGS) entry which is preliminary data.</text>
</comment>
<feature type="signal peptide" evidence="1">
    <location>
        <begin position="1"/>
        <end position="19"/>
    </location>
</feature>
<dbReference type="Proteomes" id="UP001499951">
    <property type="component" value="Unassembled WGS sequence"/>
</dbReference>
<evidence type="ECO:0000313" key="3">
    <source>
        <dbReference type="Proteomes" id="UP001499951"/>
    </source>
</evidence>
<keyword evidence="3" id="KW-1185">Reference proteome</keyword>